<accession>A0A139I776</accession>
<protein>
    <recommendedName>
        <fullName evidence="4">Protein Asterix</fullName>
    </recommendedName>
</protein>
<gene>
    <name evidence="2" type="ORF">AC579_8329</name>
</gene>
<name>A0A139I776_9PEZI</name>
<dbReference type="OrthoDB" id="284718at2759"/>
<proteinExistence type="predicted"/>
<dbReference type="Proteomes" id="UP000073492">
    <property type="component" value="Unassembled WGS sequence"/>
</dbReference>
<evidence type="ECO:0000313" key="3">
    <source>
        <dbReference type="Proteomes" id="UP000073492"/>
    </source>
</evidence>
<keyword evidence="1" id="KW-0472">Membrane</keyword>
<reference evidence="2 3" key="1">
    <citation type="submission" date="2015-07" db="EMBL/GenBank/DDBJ databases">
        <title>Comparative genomics of the Sigatoka disease complex on banana suggests a link between parallel evolutionary changes in Pseudocercospora fijiensis and Pseudocercospora eumusae and increased virulence on the banana host.</title>
        <authorList>
            <person name="Chang T.-C."/>
            <person name="Salvucci A."/>
            <person name="Crous P.W."/>
            <person name="Stergiopoulos I."/>
        </authorList>
    </citation>
    <scope>NUCLEOTIDE SEQUENCE [LARGE SCALE GENOMIC DNA]</scope>
    <source>
        <strain evidence="2 3">CBS 116634</strain>
    </source>
</reference>
<dbReference type="STRING" id="113226.A0A139I776"/>
<feature type="transmembrane region" description="Helical" evidence="1">
    <location>
        <begin position="95"/>
        <end position="115"/>
    </location>
</feature>
<dbReference type="PANTHER" id="PTHR28038">
    <property type="entry name" value="ADL329WP"/>
    <property type="match status" value="1"/>
</dbReference>
<keyword evidence="1" id="KW-0812">Transmembrane</keyword>
<evidence type="ECO:0000256" key="1">
    <source>
        <dbReference type="SAM" id="Phobius"/>
    </source>
</evidence>
<keyword evidence="3" id="KW-1185">Reference proteome</keyword>
<keyword evidence="1" id="KW-1133">Transmembrane helix</keyword>
<organism evidence="2 3">
    <name type="scientific">Pseudocercospora musae</name>
    <dbReference type="NCBI Taxonomy" id="113226"/>
    <lineage>
        <taxon>Eukaryota</taxon>
        <taxon>Fungi</taxon>
        <taxon>Dikarya</taxon>
        <taxon>Ascomycota</taxon>
        <taxon>Pezizomycotina</taxon>
        <taxon>Dothideomycetes</taxon>
        <taxon>Dothideomycetidae</taxon>
        <taxon>Mycosphaerellales</taxon>
        <taxon>Mycosphaerellaceae</taxon>
        <taxon>Pseudocercospora</taxon>
    </lineage>
</organism>
<dbReference type="AlphaFoldDB" id="A0A139I776"/>
<evidence type="ECO:0008006" key="4">
    <source>
        <dbReference type="Google" id="ProtNLM"/>
    </source>
</evidence>
<comment type="caution">
    <text evidence="2">The sequence shown here is derived from an EMBL/GenBank/DDBJ whole genome shotgun (WGS) entry which is preliminary data.</text>
</comment>
<sequence length="133" mass="14548">MPPKRDMRRHDLIVPYSEPENKDSNDFQSTMSSTLPMAAVNIHKKQVMSRPPTSLHQPALTKTLTRLLGWTSVLFAVQTWLAETKEQKAASSSPAYFQVLMALLSLGVGYMPLFMPPTPGRPATSSGPAAPAP</sequence>
<dbReference type="PANTHER" id="PTHR28038:SF1">
    <property type="entry name" value="ADL329WP"/>
    <property type="match status" value="1"/>
</dbReference>
<evidence type="ECO:0000313" key="2">
    <source>
        <dbReference type="EMBL" id="KXT10544.1"/>
    </source>
</evidence>
<dbReference type="EMBL" id="LFZO01000254">
    <property type="protein sequence ID" value="KXT10544.1"/>
    <property type="molecule type" value="Genomic_DNA"/>
</dbReference>